<feature type="transmembrane region" description="Helical" evidence="1">
    <location>
        <begin position="335"/>
        <end position="353"/>
    </location>
</feature>
<feature type="transmembrane region" description="Helical" evidence="1">
    <location>
        <begin position="253"/>
        <end position="274"/>
    </location>
</feature>
<name>A3INC5_9CHRO</name>
<dbReference type="eggNOG" id="COG1668">
    <property type="taxonomic scope" value="Bacteria"/>
</dbReference>
<dbReference type="EMBL" id="AAXW01000009">
    <property type="protein sequence ID" value="EAZ92102.1"/>
    <property type="molecule type" value="Genomic_DNA"/>
</dbReference>
<feature type="transmembrane region" description="Helical" evidence="1">
    <location>
        <begin position="425"/>
        <end position="444"/>
    </location>
</feature>
<feature type="transmembrane region" description="Helical" evidence="1">
    <location>
        <begin position="451"/>
        <end position="470"/>
    </location>
</feature>
<feature type="transmembrane region" description="Helical" evidence="1">
    <location>
        <begin position="294"/>
        <end position="315"/>
    </location>
</feature>
<feature type="transmembrane region" description="Helical" evidence="1">
    <location>
        <begin position="365"/>
        <end position="387"/>
    </location>
</feature>
<evidence type="ECO:0000256" key="1">
    <source>
        <dbReference type="SAM" id="Phobius"/>
    </source>
</evidence>
<protein>
    <submittedName>
        <fullName evidence="2">Uncharacterized protein</fullName>
    </submittedName>
</protein>
<proteinExistence type="predicted"/>
<keyword evidence="1" id="KW-1133">Transmembrane helix</keyword>
<feature type="transmembrane region" description="Helical" evidence="1">
    <location>
        <begin position="534"/>
        <end position="553"/>
    </location>
</feature>
<feature type="transmembrane region" description="Helical" evidence="1">
    <location>
        <begin position="511"/>
        <end position="528"/>
    </location>
</feature>
<organism evidence="2 3">
    <name type="scientific">Crocosphaera chwakensis CCY0110</name>
    <dbReference type="NCBI Taxonomy" id="391612"/>
    <lineage>
        <taxon>Bacteria</taxon>
        <taxon>Bacillati</taxon>
        <taxon>Cyanobacteriota</taxon>
        <taxon>Cyanophyceae</taxon>
        <taxon>Oscillatoriophycideae</taxon>
        <taxon>Chroococcales</taxon>
        <taxon>Aphanothecaceae</taxon>
        <taxon>Crocosphaera</taxon>
        <taxon>Crocosphaera chwakensis</taxon>
    </lineage>
</organism>
<feature type="transmembrane region" description="Helical" evidence="1">
    <location>
        <begin position="26"/>
        <end position="47"/>
    </location>
</feature>
<keyword evidence="1" id="KW-0812">Transmembrane</keyword>
<keyword evidence="3" id="KW-1185">Reference proteome</keyword>
<feature type="transmembrane region" description="Helical" evidence="1">
    <location>
        <begin position="222"/>
        <end position="241"/>
    </location>
</feature>
<evidence type="ECO:0000313" key="3">
    <source>
        <dbReference type="Proteomes" id="UP000003781"/>
    </source>
</evidence>
<feature type="transmembrane region" description="Helical" evidence="1">
    <location>
        <begin position="105"/>
        <end position="126"/>
    </location>
</feature>
<feature type="transmembrane region" description="Helical" evidence="1">
    <location>
        <begin position="156"/>
        <end position="177"/>
    </location>
</feature>
<dbReference type="AlphaFoldDB" id="A3INC5"/>
<accession>A3INC5</accession>
<dbReference type="RefSeq" id="WP_008274893.1">
    <property type="nucleotide sequence ID" value="NZ_AAXW01000009.1"/>
</dbReference>
<gene>
    <name evidence="2" type="ORF">CY0110_00550</name>
</gene>
<sequence>MLLTYIDKFGDWNPQLSRELKGRFKLRNLSIAAVIAIGIQVLLLLTFSGELPIDPNTIDAPPFQYSRYCTATPPENSYPPYNQLYCIKDLVGNWVINWQLWWLDIFKILSVTGLFILLVTGTYLLIADLSKEENKGTLNFIRLTPRSSNNILLGKMLGVPAIIYFLCSLLFPLHLIAGFQAHISPNLMLAYYAIIIVSCGFFYSLSLFFALVSSKLGGFQSFLGSGLVLQFLLITTSILLSSHDFISHTPLDWFILFYPGTVLAYLVESAYIPVKTTQIDYETLHQFAWYGKQFWQNSFLGISFIFANYCLWTYWIQQALNRRFRNPNATWISKLNSYGISASFIIIATGFVFQSGRRGRFEYHIFDNFIVLQMFMILFAGLLIIALSPHRQTLFDWARYRHQTPQNRRSLLRDLILGEKSPSTLAIAINLGIMFAYLIPTILIAPLNDPFAVLVGLFISLNLLIIYAVISQRILLFKLPKPTLIATVVIGVLVVVPPVMFAILQLTPREVATPWLFTIFSLAAFDHYLDTITFMSVIFPLLSQWGLIALGSYEMSKRLQKVGESETKSLLMNS</sequence>
<feature type="transmembrane region" description="Helical" evidence="1">
    <location>
        <begin position="482"/>
        <end position="504"/>
    </location>
</feature>
<evidence type="ECO:0000313" key="2">
    <source>
        <dbReference type="EMBL" id="EAZ92102.1"/>
    </source>
</evidence>
<feature type="transmembrane region" description="Helical" evidence="1">
    <location>
        <begin position="189"/>
        <end position="210"/>
    </location>
</feature>
<reference evidence="2 3" key="1">
    <citation type="submission" date="2007-03" db="EMBL/GenBank/DDBJ databases">
        <authorList>
            <person name="Stal L."/>
            <person name="Ferriera S."/>
            <person name="Johnson J."/>
            <person name="Kravitz S."/>
            <person name="Beeson K."/>
            <person name="Sutton G."/>
            <person name="Rogers Y.-H."/>
            <person name="Friedman R."/>
            <person name="Frazier M."/>
            <person name="Venter J.C."/>
        </authorList>
    </citation>
    <scope>NUCLEOTIDE SEQUENCE [LARGE SCALE GENOMIC DNA]</scope>
    <source>
        <strain evidence="2 3">CCY0110</strain>
    </source>
</reference>
<dbReference type="Proteomes" id="UP000003781">
    <property type="component" value="Unassembled WGS sequence"/>
</dbReference>
<dbReference type="OrthoDB" id="458286at2"/>
<comment type="caution">
    <text evidence="2">The sequence shown here is derived from an EMBL/GenBank/DDBJ whole genome shotgun (WGS) entry which is preliminary data.</text>
</comment>
<keyword evidence="1" id="KW-0472">Membrane</keyword>